<evidence type="ECO:0000313" key="2">
    <source>
        <dbReference type="EMBL" id="SHK51173.1"/>
    </source>
</evidence>
<dbReference type="PATRIC" id="fig|797209.4.peg.1118"/>
<evidence type="ECO:0008006" key="5">
    <source>
        <dbReference type="Google" id="ProtNLM"/>
    </source>
</evidence>
<organism evidence="1 3">
    <name type="scientific">Haladaptatus paucihalophilus DX253</name>
    <dbReference type="NCBI Taxonomy" id="797209"/>
    <lineage>
        <taxon>Archaea</taxon>
        <taxon>Methanobacteriati</taxon>
        <taxon>Methanobacteriota</taxon>
        <taxon>Stenosarchaea group</taxon>
        <taxon>Halobacteria</taxon>
        <taxon>Halobacteriales</taxon>
        <taxon>Haladaptataceae</taxon>
        <taxon>Haladaptatus</taxon>
    </lineage>
</organism>
<keyword evidence="4" id="KW-1185">Reference proteome</keyword>
<accession>E7QQQ2</accession>
<protein>
    <recommendedName>
        <fullName evidence="5">Lipoprotein</fullName>
    </recommendedName>
</protein>
<reference evidence="4" key="3">
    <citation type="submission" date="2016-11" db="EMBL/GenBank/DDBJ databases">
        <authorList>
            <person name="Varghese N."/>
            <person name="Submissions S."/>
        </authorList>
    </citation>
    <scope>NUCLEOTIDE SEQUENCE [LARGE SCALE GENOMIC DNA]</scope>
    <source>
        <strain evidence="4">DX253</strain>
    </source>
</reference>
<dbReference type="STRING" id="797209.GCA_000376445_01236"/>
<dbReference type="EMBL" id="AEMG01000004">
    <property type="protein sequence ID" value="EFW93316.1"/>
    <property type="molecule type" value="Genomic_DNA"/>
</dbReference>
<reference evidence="2" key="2">
    <citation type="submission" date="2016-11" db="EMBL/GenBank/DDBJ databases">
        <authorList>
            <person name="Jaros S."/>
            <person name="Januszkiewicz K."/>
            <person name="Wedrychowicz H."/>
        </authorList>
    </citation>
    <scope>NUCLEOTIDE SEQUENCE [LARGE SCALE GENOMIC DNA]</scope>
    <source>
        <strain evidence="2">DX253</strain>
    </source>
</reference>
<sequence length="158" mass="17022">MNEILKPFCLVLLLLLAGCNGMATDPSSTTHAPTSRTTVDTVVSNRTTSTTTLPTKTCTVTNETKDGSIVAVRPTMHRDDREVIVMTQWNATANVSNLDVTLDSSRLFEARSSVLDGENVSGFGRPVGTAPLAGQLQVKLYDDGRQVGQYNASMVCER</sequence>
<reference evidence="1 3" key="1">
    <citation type="journal article" date="2014" name="ISME J.">
        <title>Trehalose/2-sulfotrehalose biosynthesis and glycine-betaine uptake are widely spread mechanisms for osmoadaptation in the Halobacteriales.</title>
        <authorList>
            <person name="Youssef N.H."/>
            <person name="Savage-Ashlock K.N."/>
            <person name="McCully A.L."/>
            <person name="Luedtke B."/>
            <person name="Shaw E.I."/>
            <person name="Hoff W.D."/>
            <person name="Elshahed M.S."/>
        </authorList>
    </citation>
    <scope>NUCLEOTIDE SEQUENCE [LARGE SCALE GENOMIC DNA]</scope>
    <source>
        <strain evidence="1 3">DX253</strain>
    </source>
</reference>
<name>E7QQQ2_HALPU</name>
<gene>
    <name evidence="2" type="ORF">SAMN05444342_1505</name>
    <name evidence="1" type="ORF">ZOD2009_05612</name>
</gene>
<evidence type="ECO:0000313" key="1">
    <source>
        <dbReference type="EMBL" id="EFW93316.1"/>
    </source>
</evidence>
<proteinExistence type="predicted"/>
<dbReference type="AlphaFoldDB" id="E7QQQ2"/>
<evidence type="ECO:0000313" key="4">
    <source>
        <dbReference type="Proteomes" id="UP000184203"/>
    </source>
</evidence>
<dbReference type="PROSITE" id="PS51257">
    <property type="entry name" value="PROKAR_LIPOPROTEIN"/>
    <property type="match status" value="1"/>
</dbReference>
<dbReference type="Proteomes" id="UP000003751">
    <property type="component" value="Unassembled WGS sequence"/>
</dbReference>
<dbReference type="Proteomes" id="UP000184203">
    <property type="component" value="Unassembled WGS sequence"/>
</dbReference>
<dbReference type="EMBL" id="FRAN01000002">
    <property type="protein sequence ID" value="SHK51173.1"/>
    <property type="molecule type" value="Genomic_DNA"/>
</dbReference>
<dbReference type="RefSeq" id="WP_007977821.1">
    <property type="nucleotide sequence ID" value="NZ_AEMG01000004.1"/>
</dbReference>
<evidence type="ECO:0000313" key="3">
    <source>
        <dbReference type="Proteomes" id="UP000003751"/>
    </source>
</evidence>